<keyword evidence="4 12" id="KW-0812">Transmembrane</keyword>
<evidence type="ECO:0000256" key="3">
    <source>
        <dbReference type="ARBA" id="ARBA00022475"/>
    </source>
</evidence>
<keyword evidence="11" id="KW-0407">Ion channel</keyword>
<reference evidence="14" key="1">
    <citation type="journal article" date="2017" name="Sci. Rep.">
        <title>Antennal transcriptomes of three tortricid moths reveal putative conserved chemosensory receptors for social and habitat olfactory cues.</title>
        <authorList>
            <person name="Gonzalez F."/>
            <person name="Witzgall P."/>
            <person name="Walker W.B."/>
        </authorList>
    </citation>
    <scope>NUCLEOTIDE SEQUENCE</scope>
</reference>
<dbReference type="GO" id="GO:0005886">
    <property type="term" value="C:plasma membrane"/>
    <property type="evidence" value="ECO:0007669"/>
    <property type="project" value="UniProtKB-SubCell"/>
</dbReference>
<keyword evidence="8 14" id="KW-0675">Receptor</keyword>
<evidence type="ECO:0000256" key="10">
    <source>
        <dbReference type="ARBA" id="ARBA00023286"/>
    </source>
</evidence>
<name>A0A223HCX0_9NEOP</name>
<keyword evidence="2" id="KW-0813">Transport</keyword>
<dbReference type="InterPro" id="IPR019594">
    <property type="entry name" value="Glu/Gly-bd"/>
</dbReference>
<protein>
    <submittedName>
        <fullName evidence="14">Putative ionotropic receptor IR41a.1</fullName>
    </submittedName>
</protein>
<evidence type="ECO:0000256" key="2">
    <source>
        <dbReference type="ARBA" id="ARBA00022448"/>
    </source>
</evidence>
<evidence type="ECO:0000256" key="1">
    <source>
        <dbReference type="ARBA" id="ARBA00004651"/>
    </source>
</evidence>
<keyword evidence="9" id="KW-0325">Glycoprotein</keyword>
<dbReference type="GO" id="GO:0015276">
    <property type="term" value="F:ligand-gated monoatomic ion channel activity"/>
    <property type="evidence" value="ECO:0007669"/>
    <property type="project" value="InterPro"/>
</dbReference>
<accession>A0A223HCX0</accession>
<evidence type="ECO:0000256" key="12">
    <source>
        <dbReference type="SAM" id="Phobius"/>
    </source>
</evidence>
<dbReference type="PANTHER" id="PTHR42643">
    <property type="entry name" value="IONOTROPIC RECEPTOR 20A-RELATED"/>
    <property type="match status" value="1"/>
</dbReference>
<evidence type="ECO:0000259" key="13">
    <source>
        <dbReference type="Pfam" id="PF10613"/>
    </source>
</evidence>
<dbReference type="AlphaFoldDB" id="A0A223HCX0"/>
<dbReference type="PANTHER" id="PTHR42643:SF40">
    <property type="entry name" value="IONOTROPIC RECEPTOR 41A-RELATED"/>
    <property type="match status" value="1"/>
</dbReference>
<sequence>MMLTPPSIFLPIEIVVNTLIYNYLQSSFCLTFVTETHLAVKLPSNLSSLRIQPNDSDLVNQILYASEKGCSDYIIQMYEPEDFMVAFEKVNHLGDIRRSDKKLIFLPMQDEIYNASVLTDMLSLKEASFVANILLVAPVVKTSDDCESYDMITHKFVGPDEEIHEPLYLDRWDSCTGQFQKGVNLFPHDMSNLYGKTVKVAAFTYKPYVLLDLDPSLNPLGRDGMEMRVIDEFCRWVNCTVKIIRDDEHEWGEIYENNTGVGVIGNVVEDRADIGITALYSWYEEYRVMDFTAPIIRTAITCIAPAPRVLTSWDLPLLPFTWLMWVCLIFTFFYASFALFLAQRSTDKIFLSTFGMMMTQSRDDSSDTWRIRSITGWMLVTGLIIDNAYGGGLASSFTLPKYEPSIDSVQDLVDRKMEWGANSEAWTFSIILSEEVIIERDSSSIRASAIV</sequence>
<keyword evidence="3" id="KW-1003">Cell membrane</keyword>
<dbReference type="Gene3D" id="1.10.287.70">
    <property type="match status" value="1"/>
</dbReference>
<keyword evidence="10" id="KW-1071">Ligand-gated ion channel</keyword>
<keyword evidence="6" id="KW-0406">Ion transport</keyword>
<dbReference type="Gene3D" id="3.40.190.10">
    <property type="entry name" value="Periplasmic binding protein-like II"/>
    <property type="match status" value="1"/>
</dbReference>
<evidence type="ECO:0000256" key="4">
    <source>
        <dbReference type="ARBA" id="ARBA00022692"/>
    </source>
</evidence>
<evidence type="ECO:0000313" key="14">
    <source>
        <dbReference type="EMBL" id="AST36229.1"/>
    </source>
</evidence>
<feature type="domain" description="Ionotropic glutamate receptor L-glutamate and glycine-binding" evidence="13">
    <location>
        <begin position="196"/>
        <end position="306"/>
    </location>
</feature>
<dbReference type="Pfam" id="PF10613">
    <property type="entry name" value="Lig_chan-Glu_bd"/>
    <property type="match status" value="1"/>
</dbReference>
<proteinExistence type="evidence at transcript level"/>
<keyword evidence="5 12" id="KW-1133">Transmembrane helix</keyword>
<evidence type="ECO:0000256" key="7">
    <source>
        <dbReference type="ARBA" id="ARBA00023136"/>
    </source>
</evidence>
<dbReference type="SUPFAM" id="SSF53850">
    <property type="entry name" value="Periplasmic binding protein-like II"/>
    <property type="match status" value="1"/>
</dbReference>
<evidence type="ECO:0000256" key="8">
    <source>
        <dbReference type="ARBA" id="ARBA00023170"/>
    </source>
</evidence>
<evidence type="ECO:0000256" key="11">
    <source>
        <dbReference type="ARBA" id="ARBA00023303"/>
    </source>
</evidence>
<comment type="subcellular location">
    <subcellularLocation>
        <location evidence="1">Cell membrane</location>
        <topology evidence="1">Multi-pass membrane protein</topology>
    </subcellularLocation>
</comment>
<feature type="transmembrane region" description="Helical" evidence="12">
    <location>
        <begin position="322"/>
        <end position="342"/>
    </location>
</feature>
<gene>
    <name evidence="14" type="primary">IR</name>
</gene>
<keyword evidence="7 12" id="KW-0472">Membrane</keyword>
<evidence type="ECO:0000256" key="5">
    <source>
        <dbReference type="ARBA" id="ARBA00022989"/>
    </source>
</evidence>
<dbReference type="EMBL" id="KY283569">
    <property type="protein sequence ID" value="AST36229.1"/>
    <property type="molecule type" value="mRNA"/>
</dbReference>
<evidence type="ECO:0000256" key="6">
    <source>
        <dbReference type="ARBA" id="ARBA00023065"/>
    </source>
</evidence>
<organism evidence="14">
    <name type="scientific">Hedya nubiferana</name>
    <dbReference type="NCBI Taxonomy" id="572853"/>
    <lineage>
        <taxon>Eukaryota</taxon>
        <taxon>Metazoa</taxon>
        <taxon>Ecdysozoa</taxon>
        <taxon>Arthropoda</taxon>
        <taxon>Hexapoda</taxon>
        <taxon>Insecta</taxon>
        <taxon>Pterygota</taxon>
        <taxon>Neoptera</taxon>
        <taxon>Endopterygota</taxon>
        <taxon>Lepidoptera</taxon>
        <taxon>Glossata</taxon>
        <taxon>Ditrysia</taxon>
        <taxon>Tortricoidea</taxon>
        <taxon>Tortricidae</taxon>
        <taxon>Olethreutinae</taxon>
        <taxon>Olethreutini</taxon>
        <taxon>Hedya</taxon>
    </lineage>
</organism>
<evidence type="ECO:0000256" key="9">
    <source>
        <dbReference type="ARBA" id="ARBA00023180"/>
    </source>
</evidence>
<dbReference type="InterPro" id="IPR052192">
    <property type="entry name" value="Insect_Ionotropic_Sensory_Rcpt"/>
</dbReference>